<gene>
    <name evidence="2" type="ORF">AWB79_07509</name>
</gene>
<keyword evidence="3" id="KW-1185">Reference proteome</keyword>
<keyword evidence="1" id="KW-0732">Signal</keyword>
<protein>
    <recommendedName>
        <fullName evidence="4">Lipoprotein</fullName>
    </recommendedName>
</protein>
<evidence type="ECO:0008006" key="4">
    <source>
        <dbReference type="Google" id="ProtNLM"/>
    </source>
</evidence>
<comment type="caution">
    <text evidence="2">The sequence shown here is derived from an EMBL/GenBank/DDBJ whole genome shotgun (WGS) entry which is preliminary data.</text>
</comment>
<organism evidence="2 3">
    <name type="scientific">Caballeronia hypogeia</name>
    <dbReference type="NCBI Taxonomy" id="1777140"/>
    <lineage>
        <taxon>Bacteria</taxon>
        <taxon>Pseudomonadati</taxon>
        <taxon>Pseudomonadota</taxon>
        <taxon>Betaproteobacteria</taxon>
        <taxon>Burkholderiales</taxon>
        <taxon>Burkholderiaceae</taxon>
        <taxon>Caballeronia</taxon>
    </lineage>
</organism>
<evidence type="ECO:0000256" key="1">
    <source>
        <dbReference type="SAM" id="SignalP"/>
    </source>
</evidence>
<name>A0A158DT27_9BURK</name>
<sequence length="138" mass="14903">MLYRKCSAILLFLVISKHVFAECEVGLDGSKVMELLEKTGTIPALQGASCSYIAESLSLSAGPAEDCVIVFRNDQLKDNWRLKKITGDGTFSNTISDDGVRVTISAGGGFKPSSFMLLNKSISDKECPKNSTAESLFK</sequence>
<feature type="chain" id="PRO_5007624498" description="Lipoprotein" evidence="1">
    <location>
        <begin position="22"/>
        <end position="138"/>
    </location>
</feature>
<evidence type="ECO:0000313" key="2">
    <source>
        <dbReference type="EMBL" id="SAK97728.1"/>
    </source>
</evidence>
<reference evidence="2" key="1">
    <citation type="submission" date="2016-01" db="EMBL/GenBank/DDBJ databases">
        <authorList>
            <person name="Peeters C."/>
        </authorList>
    </citation>
    <scope>NUCLEOTIDE SEQUENCE</scope>
    <source>
        <strain evidence="2">LMG 29322</strain>
    </source>
</reference>
<dbReference type="RefSeq" id="WP_061172502.1">
    <property type="nucleotide sequence ID" value="NZ_FCOA02000060.1"/>
</dbReference>
<dbReference type="EMBL" id="FCOA02000060">
    <property type="protein sequence ID" value="SAK97728.1"/>
    <property type="molecule type" value="Genomic_DNA"/>
</dbReference>
<dbReference type="Proteomes" id="UP000054851">
    <property type="component" value="Unassembled WGS sequence"/>
</dbReference>
<accession>A0A158DT27</accession>
<feature type="signal peptide" evidence="1">
    <location>
        <begin position="1"/>
        <end position="21"/>
    </location>
</feature>
<evidence type="ECO:0000313" key="3">
    <source>
        <dbReference type="Proteomes" id="UP000054851"/>
    </source>
</evidence>
<proteinExistence type="predicted"/>
<dbReference type="AlphaFoldDB" id="A0A158DT27"/>